<dbReference type="InterPro" id="IPR001164">
    <property type="entry name" value="ArfGAP_dom"/>
</dbReference>
<proteinExistence type="predicted"/>
<dbReference type="CDD" id="cd08838">
    <property type="entry name" value="ArfGap_AGFG"/>
    <property type="match status" value="1"/>
</dbReference>
<keyword evidence="1" id="KW-0479">Metal-binding</keyword>
<feature type="compositionally biased region" description="Low complexity" evidence="6">
    <location>
        <begin position="261"/>
        <end position="271"/>
    </location>
</feature>
<dbReference type="GO" id="GO:0005096">
    <property type="term" value="F:GTPase activator activity"/>
    <property type="evidence" value="ECO:0007669"/>
    <property type="project" value="InterPro"/>
</dbReference>
<dbReference type="InterPro" id="IPR037278">
    <property type="entry name" value="ARFGAP/RecO"/>
</dbReference>
<reference evidence="8 9" key="1">
    <citation type="submission" date="2016-07" db="EMBL/GenBank/DDBJ databases">
        <title>Pervasive Adenine N6-methylation of Active Genes in Fungi.</title>
        <authorList>
            <consortium name="DOE Joint Genome Institute"/>
            <person name="Mondo S.J."/>
            <person name="Dannebaum R.O."/>
            <person name="Kuo R.C."/>
            <person name="Labutti K."/>
            <person name="Haridas S."/>
            <person name="Kuo A."/>
            <person name="Salamov A."/>
            <person name="Ahrendt S.R."/>
            <person name="Lipzen A."/>
            <person name="Sullivan W."/>
            <person name="Andreopoulos W.B."/>
            <person name="Clum A."/>
            <person name="Lindquist E."/>
            <person name="Daum C."/>
            <person name="Ramamoorthy G.K."/>
            <person name="Gryganskyi A."/>
            <person name="Culley D."/>
            <person name="Magnuson J.K."/>
            <person name="James T.Y."/>
            <person name="O'Malley M.A."/>
            <person name="Stajich J.E."/>
            <person name="Spatafora J.W."/>
            <person name="Visel A."/>
            <person name="Grigoriev I.V."/>
        </authorList>
    </citation>
    <scope>NUCLEOTIDE SEQUENCE [LARGE SCALE GENOMIC DNA]</scope>
    <source>
        <strain evidence="8 9">NRRL 2496</strain>
    </source>
</reference>
<evidence type="ECO:0000256" key="3">
    <source>
        <dbReference type="ARBA" id="ARBA00022771"/>
    </source>
</evidence>
<evidence type="ECO:0000256" key="6">
    <source>
        <dbReference type="SAM" id="MobiDB-lite"/>
    </source>
</evidence>
<dbReference type="PRINTS" id="PR00405">
    <property type="entry name" value="REVINTRACTNG"/>
</dbReference>
<keyword evidence="2" id="KW-0677">Repeat</keyword>
<dbReference type="Proteomes" id="UP000242180">
    <property type="component" value="Unassembled WGS sequence"/>
</dbReference>
<dbReference type="InParanoid" id="A0A1X2HWC7"/>
<dbReference type="PANTHER" id="PTHR46134:SF3">
    <property type="entry name" value="ARFGAP WITH FG REPEATS 1"/>
    <property type="match status" value="1"/>
</dbReference>
<protein>
    <recommendedName>
        <fullName evidence="7">Arf-GAP domain-containing protein</fullName>
    </recommendedName>
</protein>
<comment type="caution">
    <text evidence="8">The sequence shown here is derived from an EMBL/GenBank/DDBJ whole genome shotgun (WGS) entry which is preliminary data.</text>
</comment>
<keyword evidence="4" id="KW-0862">Zinc</keyword>
<organism evidence="8 9">
    <name type="scientific">Syncephalastrum racemosum</name>
    <name type="common">Filamentous fungus</name>
    <dbReference type="NCBI Taxonomy" id="13706"/>
    <lineage>
        <taxon>Eukaryota</taxon>
        <taxon>Fungi</taxon>
        <taxon>Fungi incertae sedis</taxon>
        <taxon>Mucoromycota</taxon>
        <taxon>Mucoromycotina</taxon>
        <taxon>Mucoromycetes</taxon>
        <taxon>Mucorales</taxon>
        <taxon>Syncephalastraceae</taxon>
        <taxon>Syncephalastrum</taxon>
    </lineage>
</organism>
<feature type="region of interest" description="Disordered" evidence="6">
    <location>
        <begin position="138"/>
        <end position="160"/>
    </location>
</feature>
<evidence type="ECO:0000256" key="4">
    <source>
        <dbReference type="ARBA" id="ARBA00022833"/>
    </source>
</evidence>
<dbReference type="EMBL" id="MCGN01000001">
    <property type="protein sequence ID" value="ORZ03910.1"/>
    <property type="molecule type" value="Genomic_DNA"/>
</dbReference>
<dbReference type="Gene3D" id="1.10.220.150">
    <property type="entry name" value="Arf GTPase activating protein"/>
    <property type="match status" value="1"/>
</dbReference>
<feature type="domain" description="Arf-GAP" evidence="7">
    <location>
        <begin position="13"/>
        <end position="129"/>
    </location>
</feature>
<dbReference type="SUPFAM" id="SSF57863">
    <property type="entry name" value="ArfGap/RecO-like zinc finger"/>
    <property type="match status" value="1"/>
</dbReference>
<accession>A0A1X2HWC7</accession>
<evidence type="ECO:0000256" key="1">
    <source>
        <dbReference type="ARBA" id="ARBA00022723"/>
    </source>
</evidence>
<dbReference type="STRING" id="13706.A0A1X2HWC7"/>
<evidence type="ECO:0000259" key="7">
    <source>
        <dbReference type="PROSITE" id="PS50115"/>
    </source>
</evidence>
<dbReference type="GO" id="GO:0005737">
    <property type="term" value="C:cytoplasm"/>
    <property type="evidence" value="ECO:0007669"/>
    <property type="project" value="TreeGrafter"/>
</dbReference>
<feature type="region of interest" description="Disordered" evidence="6">
    <location>
        <begin position="172"/>
        <end position="271"/>
    </location>
</feature>
<feature type="compositionally biased region" description="Low complexity" evidence="6">
    <location>
        <begin position="191"/>
        <end position="206"/>
    </location>
</feature>
<dbReference type="GO" id="GO:0016020">
    <property type="term" value="C:membrane"/>
    <property type="evidence" value="ECO:0007669"/>
    <property type="project" value="TreeGrafter"/>
</dbReference>
<keyword evidence="9" id="KW-1185">Reference proteome</keyword>
<evidence type="ECO:0000313" key="9">
    <source>
        <dbReference type="Proteomes" id="UP000242180"/>
    </source>
</evidence>
<dbReference type="PROSITE" id="PS50115">
    <property type="entry name" value="ARFGAP"/>
    <property type="match status" value="1"/>
</dbReference>
<feature type="compositionally biased region" description="Polar residues" evidence="6">
    <location>
        <begin position="142"/>
        <end position="153"/>
    </location>
</feature>
<dbReference type="OrthoDB" id="6036at2759"/>
<keyword evidence="3 5" id="KW-0863">Zinc-finger</keyword>
<name>A0A1X2HWC7_SYNRA</name>
<dbReference type="PANTHER" id="PTHR46134">
    <property type="entry name" value="DRONGO, ISOFORM F"/>
    <property type="match status" value="1"/>
</dbReference>
<dbReference type="AlphaFoldDB" id="A0A1X2HWC7"/>
<evidence type="ECO:0000313" key="8">
    <source>
        <dbReference type="EMBL" id="ORZ03910.1"/>
    </source>
</evidence>
<dbReference type="InterPro" id="IPR038508">
    <property type="entry name" value="ArfGAP_dom_sf"/>
</dbReference>
<dbReference type="Pfam" id="PF01412">
    <property type="entry name" value="ArfGap"/>
    <property type="match status" value="1"/>
</dbReference>
<feature type="compositionally biased region" description="Low complexity" evidence="6">
    <location>
        <begin position="231"/>
        <end position="243"/>
    </location>
</feature>
<sequence length="271" mass="30373">MVLKKPKDENDHTEKLQALLRQPENKTCFDCPTKSPIFANVTIQTFVCTRCSGLVREVGHRVKSISASTFTEAEVKALEAGGNAVASAIWMAQYNNKRGPAPQTDTEVRYSMRQKYYDRRWLDPARYDQHIRTIRAIHKQSRPTLQPSTSWLDDNTPLGVMHPHALKQQQYKTPAPLLPPPPQSPITRSFQQQQQQQKSPTSAFSFPPSPSSPQTVQAHPMYDDPYAVLRSLSPTTSSSASDSSPPPMSPSLLVRKDTKDTPLLLDLDPLL</sequence>
<dbReference type="InterPro" id="IPR052248">
    <property type="entry name" value="Arf-GAP_FG-repeat_protein"/>
</dbReference>
<dbReference type="SMART" id="SM00105">
    <property type="entry name" value="ArfGap"/>
    <property type="match status" value="1"/>
</dbReference>
<dbReference type="GO" id="GO:0008270">
    <property type="term" value="F:zinc ion binding"/>
    <property type="evidence" value="ECO:0007669"/>
    <property type="project" value="UniProtKB-KW"/>
</dbReference>
<evidence type="ECO:0000256" key="5">
    <source>
        <dbReference type="PROSITE-ProRule" id="PRU00288"/>
    </source>
</evidence>
<gene>
    <name evidence="8" type="ORF">BCR43DRAFT_484165</name>
</gene>
<evidence type="ECO:0000256" key="2">
    <source>
        <dbReference type="ARBA" id="ARBA00022737"/>
    </source>
</evidence>